<dbReference type="RefSeq" id="XP_024722940.1">
    <property type="nucleotide sequence ID" value="XM_024864435.1"/>
</dbReference>
<evidence type="ECO:0000313" key="4">
    <source>
        <dbReference type="Proteomes" id="UP000241818"/>
    </source>
</evidence>
<feature type="transmembrane region" description="Helical" evidence="2">
    <location>
        <begin position="30"/>
        <end position="53"/>
    </location>
</feature>
<name>A0A2T3B7N4_AMORE</name>
<evidence type="ECO:0000313" key="3">
    <source>
        <dbReference type="EMBL" id="PSS22894.1"/>
    </source>
</evidence>
<proteinExistence type="predicted"/>
<dbReference type="AlphaFoldDB" id="A0A2T3B7N4"/>
<sequence>MMTTGTTSIGRLQRDHGARQDMTGHGSSSLLLFFSSLFSFFSLFLSLLFSLSLSLSSLSTPSLPLIAISQLSDYRNFPIITQCHCVMTPNPV</sequence>
<keyword evidence="2" id="KW-1133">Transmembrane helix</keyword>
<gene>
    <name evidence="3" type="ORF">M430DRAFT_210792</name>
</gene>
<accession>A0A2T3B7N4</accession>
<keyword evidence="4" id="KW-1185">Reference proteome</keyword>
<keyword evidence="2" id="KW-0812">Transmembrane</keyword>
<keyword evidence="2" id="KW-0472">Membrane</keyword>
<feature type="region of interest" description="Disordered" evidence="1">
    <location>
        <begin position="1"/>
        <end position="20"/>
    </location>
</feature>
<dbReference type="Proteomes" id="UP000241818">
    <property type="component" value="Unassembled WGS sequence"/>
</dbReference>
<reference evidence="3 4" key="1">
    <citation type="journal article" date="2018" name="New Phytol.">
        <title>Comparative genomics and transcriptomics depict ericoid mycorrhizal fungi as versatile saprotrophs and plant mutualists.</title>
        <authorList>
            <person name="Martino E."/>
            <person name="Morin E."/>
            <person name="Grelet G.A."/>
            <person name="Kuo A."/>
            <person name="Kohler A."/>
            <person name="Daghino S."/>
            <person name="Barry K.W."/>
            <person name="Cichocki N."/>
            <person name="Clum A."/>
            <person name="Dockter R.B."/>
            <person name="Hainaut M."/>
            <person name="Kuo R.C."/>
            <person name="LaButti K."/>
            <person name="Lindahl B.D."/>
            <person name="Lindquist E.A."/>
            <person name="Lipzen A."/>
            <person name="Khouja H.R."/>
            <person name="Magnuson J."/>
            <person name="Murat C."/>
            <person name="Ohm R.A."/>
            <person name="Singer S.W."/>
            <person name="Spatafora J.W."/>
            <person name="Wang M."/>
            <person name="Veneault-Fourrey C."/>
            <person name="Henrissat B."/>
            <person name="Grigoriev I.V."/>
            <person name="Martin F.M."/>
            <person name="Perotto S."/>
        </authorList>
    </citation>
    <scope>NUCLEOTIDE SEQUENCE [LARGE SCALE GENOMIC DNA]</scope>
    <source>
        <strain evidence="3 4">ATCC 22711</strain>
    </source>
</reference>
<dbReference type="GeneID" id="36572516"/>
<evidence type="ECO:0000256" key="1">
    <source>
        <dbReference type="SAM" id="MobiDB-lite"/>
    </source>
</evidence>
<dbReference type="InParanoid" id="A0A2T3B7N4"/>
<evidence type="ECO:0000256" key="2">
    <source>
        <dbReference type="SAM" id="Phobius"/>
    </source>
</evidence>
<protein>
    <submittedName>
        <fullName evidence="3">Uncharacterized protein</fullName>
    </submittedName>
</protein>
<organism evidence="3 4">
    <name type="scientific">Amorphotheca resinae ATCC 22711</name>
    <dbReference type="NCBI Taxonomy" id="857342"/>
    <lineage>
        <taxon>Eukaryota</taxon>
        <taxon>Fungi</taxon>
        <taxon>Dikarya</taxon>
        <taxon>Ascomycota</taxon>
        <taxon>Pezizomycotina</taxon>
        <taxon>Leotiomycetes</taxon>
        <taxon>Helotiales</taxon>
        <taxon>Amorphothecaceae</taxon>
        <taxon>Amorphotheca</taxon>
    </lineage>
</organism>
<dbReference type="EMBL" id="KZ679008">
    <property type="protein sequence ID" value="PSS22894.1"/>
    <property type="molecule type" value="Genomic_DNA"/>
</dbReference>
<feature type="compositionally biased region" description="Polar residues" evidence="1">
    <location>
        <begin position="1"/>
        <end position="10"/>
    </location>
</feature>